<feature type="compositionally biased region" description="Basic and acidic residues" evidence="1">
    <location>
        <begin position="7"/>
        <end position="37"/>
    </location>
</feature>
<organism evidence="2">
    <name type="scientific">marine sediment metagenome</name>
    <dbReference type="NCBI Taxonomy" id="412755"/>
    <lineage>
        <taxon>unclassified sequences</taxon>
        <taxon>metagenomes</taxon>
        <taxon>ecological metagenomes</taxon>
    </lineage>
</organism>
<name>A0A0F9B8N4_9ZZZZ</name>
<accession>A0A0F9B8N4</accession>
<proteinExistence type="predicted"/>
<protein>
    <submittedName>
        <fullName evidence="2">Uncharacterized protein</fullName>
    </submittedName>
</protein>
<feature type="region of interest" description="Disordered" evidence="1">
    <location>
        <begin position="1"/>
        <end position="37"/>
    </location>
</feature>
<sequence>MATITETQKDELKEKAEKIDRDMETKADEIDRRLNGK</sequence>
<gene>
    <name evidence="2" type="ORF">LCGC14_2479910</name>
</gene>
<evidence type="ECO:0000313" key="2">
    <source>
        <dbReference type="EMBL" id="KKL17995.1"/>
    </source>
</evidence>
<comment type="caution">
    <text evidence="2">The sequence shown here is derived from an EMBL/GenBank/DDBJ whole genome shotgun (WGS) entry which is preliminary data.</text>
</comment>
<evidence type="ECO:0000256" key="1">
    <source>
        <dbReference type="SAM" id="MobiDB-lite"/>
    </source>
</evidence>
<dbReference type="AlphaFoldDB" id="A0A0F9B8N4"/>
<reference evidence="2" key="1">
    <citation type="journal article" date="2015" name="Nature">
        <title>Complex archaea that bridge the gap between prokaryotes and eukaryotes.</title>
        <authorList>
            <person name="Spang A."/>
            <person name="Saw J.H."/>
            <person name="Jorgensen S.L."/>
            <person name="Zaremba-Niedzwiedzka K."/>
            <person name="Martijn J."/>
            <person name="Lind A.E."/>
            <person name="van Eijk R."/>
            <person name="Schleper C."/>
            <person name="Guy L."/>
            <person name="Ettema T.J."/>
        </authorList>
    </citation>
    <scope>NUCLEOTIDE SEQUENCE</scope>
</reference>
<dbReference type="EMBL" id="LAZR01039039">
    <property type="protein sequence ID" value="KKL17995.1"/>
    <property type="molecule type" value="Genomic_DNA"/>
</dbReference>